<gene>
    <name evidence="1" type="ORF">METZ01_LOCUS416312</name>
</gene>
<evidence type="ECO:0008006" key="2">
    <source>
        <dbReference type="Google" id="ProtNLM"/>
    </source>
</evidence>
<dbReference type="AlphaFoldDB" id="A0A382WZ11"/>
<dbReference type="Gene3D" id="2.40.160.60">
    <property type="entry name" value="Outer membrane protein transport protein (OMPP1/FadL/TodX)"/>
    <property type="match status" value="1"/>
</dbReference>
<organism evidence="1">
    <name type="scientific">marine metagenome</name>
    <dbReference type="NCBI Taxonomy" id="408172"/>
    <lineage>
        <taxon>unclassified sequences</taxon>
        <taxon>metagenomes</taxon>
        <taxon>ecological metagenomes</taxon>
    </lineage>
</organism>
<dbReference type="EMBL" id="UINC01163249">
    <property type="protein sequence ID" value="SVD63458.1"/>
    <property type="molecule type" value="Genomic_DNA"/>
</dbReference>
<sequence>MNKINIFLVCILGFCYSQNVYDVLRPYFGFNSSQILVNSIGGATVAAGHVIPGPTSNPANLAMHRFRQIQSNFSSSEFKSGTENNSATNLNGFHFIYPVPVYQGSLVIGGGVNKEIDYMSASRSGIYQYSEIGGMNVWRISAAVEYSKKLYIGSNFEYYTGEDEMVEFAGDSTFYFRPHYKGLGMTLGFLYSISPKFQYGVSIQLPTTLSVADQFTYSNHIETD</sequence>
<proteinExistence type="predicted"/>
<feature type="non-terminal residue" evidence="1">
    <location>
        <position position="224"/>
    </location>
</feature>
<protein>
    <recommendedName>
        <fullName evidence="2">Outer membrane protein beta-barrel domain-containing protein</fullName>
    </recommendedName>
</protein>
<accession>A0A382WZ11</accession>
<reference evidence="1" key="1">
    <citation type="submission" date="2018-05" db="EMBL/GenBank/DDBJ databases">
        <authorList>
            <person name="Lanie J.A."/>
            <person name="Ng W.-L."/>
            <person name="Kazmierczak K.M."/>
            <person name="Andrzejewski T.M."/>
            <person name="Davidsen T.M."/>
            <person name="Wayne K.J."/>
            <person name="Tettelin H."/>
            <person name="Glass J.I."/>
            <person name="Rusch D."/>
            <person name="Podicherti R."/>
            <person name="Tsui H.-C.T."/>
            <person name="Winkler M.E."/>
        </authorList>
    </citation>
    <scope>NUCLEOTIDE SEQUENCE</scope>
</reference>
<name>A0A382WZ11_9ZZZZ</name>
<evidence type="ECO:0000313" key="1">
    <source>
        <dbReference type="EMBL" id="SVD63458.1"/>
    </source>
</evidence>